<dbReference type="SUPFAM" id="SSF81301">
    <property type="entry name" value="Nucleotidyltransferase"/>
    <property type="match status" value="1"/>
</dbReference>
<keyword evidence="2" id="KW-1185">Reference proteome</keyword>
<evidence type="ECO:0000313" key="1">
    <source>
        <dbReference type="EMBL" id="TWF82629.1"/>
    </source>
</evidence>
<dbReference type="AlphaFoldDB" id="A0A561T6B5"/>
<dbReference type="GO" id="GO:0016740">
    <property type="term" value="F:transferase activity"/>
    <property type="evidence" value="ECO:0007669"/>
    <property type="project" value="UniProtKB-KW"/>
</dbReference>
<dbReference type="PANTHER" id="PTHR34822:SF1">
    <property type="entry name" value="GRPB FAMILY PROTEIN"/>
    <property type="match status" value="1"/>
</dbReference>
<protein>
    <submittedName>
        <fullName evidence="1">GrpB-like predicted nucleotidyltransferase (UPF0157 family)</fullName>
    </submittedName>
</protein>
<dbReference type="Gene3D" id="3.30.460.10">
    <property type="entry name" value="Beta Polymerase, domain 2"/>
    <property type="match status" value="1"/>
</dbReference>
<dbReference type="InterPro" id="IPR043519">
    <property type="entry name" value="NT_sf"/>
</dbReference>
<reference evidence="1 2" key="1">
    <citation type="submission" date="2019-06" db="EMBL/GenBank/DDBJ databases">
        <title>Sequencing the genomes of 1000 actinobacteria strains.</title>
        <authorList>
            <person name="Klenk H.-P."/>
        </authorList>
    </citation>
    <scope>NUCLEOTIDE SEQUENCE [LARGE SCALE GENOMIC DNA]</scope>
    <source>
        <strain evidence="1 2">DSM 44826</strain>
    </source>
</reference>
<sequence length="171" mass="18485">MGAARQPVIVQEYDPSWPGQFEQLRARVLDALGDLAVGVEHVGSTAVPGLPAKPVIDLDVVVASAEDVPAAVERLAGLGYQHEGDLGIPGREAFRWPSGSERHHLYLCPRDSPELARHLRFRDHLRAHPEVAAAYARLKLDAAAAHRDDRDAYSAAKSGFVEQVLRAASAS</sequence>
<dbReference type="PANTHER" id="PTHR34822">
    <property type="entry name" value="GRPB DOMAIN PROTEIN (AFU_ORTHOLOGUE AFUA_1G01530)"/>
    <property type="match status" value="1"/>
</dbReference>
<evidence type="ECO:0000313" key="2">
    <source>
        <dbReference type="Proteomes" id="UP000317940"/>
    </source>
</evidence>
<organism evidence="1 2">
    <name type="scientific">Kitasatospora viridis</name>
    <dbReference type="NCBI Taxonomy" id="281105"/>
    <lineage>
        <taxon>Bacteria</taxon>
        <taxon>Bacillati</taxon>
        <taxon>Actinomycetota</taxon>
        <taxon>Actinomycetes</taxon>
        <taxon>Kitasatosporales</taxon>
        <taxon>Streptomycetaceae</taxon>
        <taxon>Kitasatospora</taxon>
    </lineage>
</organism>
<keyword evidence="1" id="KW-0808">Transferase</keyword>
<dbReference type="Proteomes" id="UP000317940">
    <property type="component" value="Unassembled WGS sequence"/>
</dbReference>
<dbReference type="EMBL" id="VIWT01000004">
    <property type="protein sequence ID" value="TWF82629.1"/>
    <property type="molecule type" value="Genomic_DNA"/>
</dbReference>
<gene>
    <name evidence="1" type="ORF">FHX73_14111</name>
</gene>
<dbReference type="OrthoDB" id="9799092at2"/>
<proteinExistence type="predicted"/>
<dbReference type="Pfam" id="PF04229">
    <property type="entry name" value="GrpB"/>
    <property type="match status" value="1"/>
</dbReference>
<accession>A0A561T6B5</accession>
<comment type="caution">
    <text evidence="1">The sequence shown here is derived from an EMBL/GenBank/DDBJ whole genome shotgun (WGS) entry which is preliminary data.</text>
</comment>
<name>A0A561T6B5_9ACTN</name>
<dbReference type="InterPro" id="IPR007344">
    <property type="entry name" value="GrpB/CoaE"/>
</dbReference>